<dbReference type="PROSITE" id="PS50222">
    <property type="entry name" value="EF_HAND_2"/>
    <property type="match status" value="2"/>
</dbReference>
<comment type="caution">
    <text evidence="2">The sequence shown here is derived from an EMBL/GenBank/DDBJ whole genome shotgun (WGS) entry which is preliminary data.</text>
</comment>
<evidence type="ECO:0000313" key="2">
    <source>
        <dbReference type="EMBL" id="RZS43524.1"/>
    </source>
</evidence>
<organism evidence="2 3">
    <name type="scientific">Herbihabitans rhizosphaerae</name>
    <dbReference type="NCBI Taxonomy" id="1872711"/>
    <lineage>
        <taxon>Bacteria</taxon>
        <taxon>Bacillati</taxon>
        <taxon>Actinomycetota</taxon>
        <taxon>Actinomycetes</taxon>
        <taxon>Pseudonocardiales</taxon>
        <taxon>Pseudonocardiaceae</taxon>
        <taxon>Herbihabitans</taxon>
    </lineage>
</organism>
<evidence type="ECO:0000259" key="1">
    <source>
        <dbReference type="PROSITE" id="PS50222"/>
    </source>
</evidence>
<gene>
    <name evidence="2" type="ORF">EV193_102504</name>
</gene>
<dbReference type="GO" id="GO:0005509">
    <property type="term" value="F:calcium ion binding"/>
    <property type="evidence" value="ECO:0007669"/>
    <property type="project" value="InterPro"/>
</dbReference>
<dbReference type="InterPro" id="IPR018247">
    <property type="entry name" value="EF_Hand_1_Ca_BS"/>
</dbReference>
<dbReference type="SUPFAM" id="SSF47473">
    <property type="entry name" value="EF-hand"/>
    <property type="match status" value="1"/>
</dbReference>
<sequence length="73" mass="8119">MSANNDIASAFEELDLDRDGQITQDEFHTAMTDRGEEITDDEISSIFADADTDKDGKISLSEFTDAWTRAEQA</sequence>
<name>A0A4Q7L2Y2_9PSEU</name>
<protein>
    <submittedName>
        <fullName evidence="2">EF hand domain-containing protein</fullName>
    </submittedName>
</protein>
<evidence type="ECO:0000313" key="3">
    <source>
        <dbReference type="Proteomes" id="UP000294257"/>
    </source>
</evidence>
<keyword evidence="3" id="KW-1185">Reference proteome</keyword>
<dbReference type="RefSeq" id="WP_165401285.1">
    <property type="nucleotide sequence ID" value="NZ_SGWQ01000002.1"/>
</dbReference>
<dbReference type="EMBL" id="SGWQ01000002">
    <property type="protein sequence ID" value="RZS43524.1"/>
    <property type="molecule type" value="Genomic_DNA"/>
</dbReference>
<dbReference type="PROSITE" id="PS00018">
    <property type="entry name" value="EF_HAND_1"/>
    <property type="match status" value="2"/>
</dbReference>
<dbReference type="InterPro" id="IPR011992">
    <property type="entry name" value="EF-hand-dom_pair"/>
</dbReference>
<feature type="domain" description="EF-hand" evidence="1">
    <location>
        <begin position="2"/>
        <end position="37"/>
    </location>
</feature>
<reference evidence="2 3" key="1">
    <citation type="submission" date="2019-02" db="EMBL/GenBank/DDBJ databases">
        <title>Genomic Encyclopedia of Type Strains, Phase IV (KMG-IV): sequencing the most valuable type-strain genomes for metagenomic binning, comparative biology and taxonomic classification.</title>
        <authorList>
            <person name="Goeker M."/>
        </authorList>
    </citation>
    <scope>NUCLEOTIDE SEQUENCE [LARGE SCALE GENOMIC DNA]</scope>
    <source>
        <strain evidence="2 3">DSM 101727</strain>
    </source>
</reference>
<dbReference type="AlphaFoldDB" id="A0A4Q7L2Y2"/>
<feature type="domain" description="EF-hand" evidence="1">
    <location>
        <begin position="38"/>
        <end position="73"/>
    </location>
</feature>
<proteinExistence type="predicted"/>
<dbReference type="CDD" id="cd00051">
    <property type="entry name" value="EFh"/>
    <property type="match status" value="1"/>
</dbReference>
<dbReference type="Pfam" id="PF13499">
    <property type="entry name" value="EF-hand_7"/>
    <property type="match status" value="1"/>
</dbReference>
<dbReference type="Proteomes" id="UP000294257">
    <property type="component" value="Unassembled WGS sequence"/>
</dbReference>
<dbReference type="Gene3D" id="1.10.238.10">
    <property type="entry name" value="EF-hand"/>
    <property type="match status" value="1"/>
</dbReference>
<accession>A0A4Q7L2Y2</accession>
<dbReference type="InterPro" id="IPR002048">
    <property type="entry name" value="EF_hand_dom"/>
</dbReference>
<dbReference type="SMART" id="SM00054">
    <property type="entry name" value="EFh"/>
    <property type="match status" value="2"/>
</dbReference>